<dbReference type="AlphaFoldDB" id="A0A7Y9LTI7"/>
<evidence type="ECO:0000313" key="1">
    <source>
        <dbReference type="EMBL" id="NYE95336.1"/>
    </source>
</evidence>
<evidence type="ECO:0000313" key="2">
    <source>
        <dbReference type="Proteomes" id="UP000521748"/>
    </source>
</evidence>
<proteinExistence type="predicted"/>
<reference evidence="1 2" key="1">
    <citation type="submission" date="2020-07" db="EMBL/GenBank/DDBJ databases">
        <title>Sequencing the genomes of 1000 actinobacteria strains.</title>
        <authorList>
            <person name="Klenk H.-P."/>
        </authorList>
    </citation>
    <scope>NUCLEOTIDE SEQUENCE [LARGE SCALE GENOMIC DNA]</scope>
    <source>
        <strain evidence="1 2">DSM 102047</strain>
    </source>
</reference>
<comment type="caution">
    <text evidence="1">The sequence shown here is derived from an EMBL/GenBank/DDBJ whole genome shotgun (WGS) entry which is preliminary data.</text>
</comment>
<dbReference type="RefSeq" id="WP_179388983.1">
    <property type="nucleotide sequence ID" value="NZ_JACBYQ010000001.1"/>
</dbReference>
<dbReference type="Pfam" id="PF06224">
    <property type="entry name" value="AlkZ-like"/>
    <property type="match status" value="1"/>
</dbReference>
<dbReference type="InterPro" id="IPR009351">
    <property type="entry name" value="AlkZ-like"/>
</dbReference>
<accession>A0A7Y9LTI7</accession>
<dbReference type="PANTHER" id="PTHR38479:SF2">
    <property type="entry name" value="WINGED HELIX DNA-BINDING DOMAIN-CONTAINING PROTEIN"/>
    <property type="match status" value="1"/>
</dbReference>
<dbReference type="Proteomes" id="UP000521748">
    <property type="component" value="Unassembled WGS sequence"/>
</dbReference>
<dbReference type="PANTHER" id="PTHR38479">
    <property type="entry name" value="LMO0824 PROTEIN"/>
    <property type="match status" value="1"/>
</dbReference>
<dbReference type="EMBL" id="JACBYQ010000001">
    <property type="protein sequence ID" value="NYE95336.1"/>
    <property type="molecule type" value="Genomic_DNA"/>
</dbReference>
<sequence length="369" mass="40335">MKVTSTTLARLRLLSQRLIGAQNLSTQAPGDSSSSKTVDNPVELARWMLAMQGQDLPGVLLSLGLRMRKPALWAVRQAFDTGALVRSWPMRGTLHVCAPEDLGWILSLTGERIITSMTTRHRELSITSSDLAEARDIAIAATGSSGLSREELLARFSAQGQSVEGQRGIHLLGSLCMQGHLVQGPLRGNKQLFVASAEWIRSPRTLSREEALAEFVLRYFRSHGPATLSDFCWWTKLPLKDARLGLAAVRGELAVVESGGQEYFLNPVLLDAPVAGARSVLLLPGFDELLLGYADRSAALEAEYAPRIVPGNNGVFMPTIVHGGKVVGTWRKPPKASADVELLPFRELSPAVHRSAELAGERYRRFLER</sequence>
<evidence type="ECO:0008006" key="3">
    <source>
        <dbReference type="Google" id="ProtNLM"/>
    </source>
</evidence>
<gene>
    <name evidence="1" type="ORF">FHU41_001557</name>
</gene>
<organism evidence="1 2">
    <name type="scientific">Psychromicrobium silvestre</name>
    <dbReference type="NCBI Taxonomy" id="1645614"/>
    <lineage>
        <taxon>Bacteria</taxon>
        <taxon>Bacillati</taxon>
        <taxon>Actinomycetota</taxon>
        <taxon>Actinomycetes</taxon>
        <taxon>Micrococcales</taxon>
        <taxon>Micrococcaceae</taxon>
        <taxon>Psychromicrobium</taxon>
    </lineage>
</organism>
<protein>
    <recommendedName>
        <fullName evidence="3">Winged helix DNA-binding domain</fullName>
    </recommendedName>
</protein>
<keyword evidence="2" id="KW-1185">Reference proteome</keyword>
<name>A0A7Y9LTI7_9MICC</name>